<reference evidence="2 3" key="1">
    <citation type="submission" date="2019-09" db="EMBL/GenBank/DDBJ databases">
        <title>Screening of Novel Bioactive Compounds from Soil-Associated.</title>
        <authorList>
            <person name="Gong X."/>
        </authorList>
    </citation>
    <scope>NUCLEOTIDE SEQUENCE [LARGE SCALE GENOMIC DNA]</scope>
    <source>
        <strain evidence="2 3">Gxj-6</strain>
    </source>
</reference>
<dbReference type="InterPro" id="IPR010982">
    <property type="entry name" value="Lambda_DNA-bd_dom_sf"/>
</dbReference>
<dbReference type="Proteomes" id="UP000327011">
    <property type="component" value="Unassembled WGS sequence"/>
</dbReference>
<dbReference type="EMBL" id="VYTZ01000002">
    <property type="protein sequence ID" value="KAA9380831.1"/>
    <property type="molecule type" value="Genomic_DNA"/>
</dbReference>
<keyword evidence="3" id="KW-1185">Reference proteome</keyword>
<protein>
    <submittedName>
        <fullName evidence="2">Helix-turn-helix domain-containing protein</fullName>
    </submittedName>
</protein>
<sequence length="113" mass="12241">MLAALKSRDIGAVFRFVRQYGGLSQTAIGSLTGYSQGKISAIMSGSQQVTALEVFERIADGLHRPDQARMALGLAPRDPAAAAIPRQEPRPSRSAAYRRSRPTRRGRDRSATS</sequence>
<dbReference type="Pfam" id="PF13560">
    <property type="entry name" value="HTH_31"/>
    <property type="match status" value="1"/>
</dbReference>
<feature type="compositionally biased region" description="Low complexity" evidence="1">
    <location>
        <begin position="74"/>
        <end position="95"/>
    </location>
</feature>
<feature type="compositionally biased region" description="Basic residues" evidence="1">
    <location>
        <begin position="96"/>
        <end position="107"/>
    </location>
</feature>
<evidence type="ECO:0000256" key="1">
    <source>
        <dbReference type="SAM" id="MobiDB-lite"/>
    </source>
</evidence>
<dbReference type="GO" id="GO:0003677">
    <property type="term" value="F:DNA binding"/>
    <property type="evidence" value="ECO:0007669"/>
    <property type="project" value="InterPro"/>
</dbReference>
<dbReference type="AlphaFoldDB" id="A0A5J5K845"/>
<accession>A0A5J5K845</accession>
<dbReference type="Gene3D" id="1.10.260.40">
    <property type="entry name" value="lambda repressor-like DNA-binding domains"/>
    <property type="match status" value="1"/>
</dbReference>
<evidence type="ECO:0000313" key="2">
    <source>
        <dbReference type="EMBL" id="KAA9380831.1"/>
    </source>
</evidence>
<dbReference type="RefSeq" id="WP_150932211.1">
    <property type="nucleotide sequence ID" value="NZ_VYTZ01000002.1"/>
</dbReference>
<evidence type="ECO:0000313" key="3">
    <source>
        <dbReference type="Proteomes" id="UP000327011"/>
    </source>
</evidence>
<name>A0A5J5K845_9ACTN</name>
<organism evidence="2 3">
    <name type="scientific">Microbispora cellulosiformans</name>
    <dbReference type="NCBI Taxonomy" id="2614688"/>
    <lineage>
        <taxon>Bacteria</taxon>
        <taxon>Bacillati</taxon>
        <taxon>Actinomycetota</taxon>
        <taxon>Actinomycetes</taxon>
        <taxon>Streptosporangiales</taxon>
        <taxon>Streptosporangiaceae</taxon>
        <taxon>Microbispora</taxon>
    </lineage>
</organism>
<comment type="caution">
    <text evidence="2">The sequence shown here is derived from an EMBL/GenBank/DDBJ whole genome shotgun (WGS) entry which is preliminary data.</text>
</comment>
<gene>
    <name evidence="2" type="ORF">F5972_06980</name>
</gene>
<feature type="region of interest" description="Disordered" evidence="1">
    <location>
        <begin position="74"/>
        <end position="113"/>
    </location>
</feature>
<proteinExistence type="predicted"/>
<dbReference type="SUPFAM" id="SSF47413">
    <property type="entry name" value="lambda repressor-like DNA-binding domains"/>
    <property type="match status" value="1"/>
</dbReference>